<gene>
    <name evidence="6" type="ORF">CP967_32400</name>
</gene>
<evidence type="ECO:0000256" key="1">
    <source>
        <dbReference type="ARBA" id="ARBA00023015"/>
    </source>
</evidence>
<dbReference type="SUPFAM" id="SSF46689">
    <property type="entry name" value="Homeodomain-like"/>
    <property type="match status" value="1"/>
</dbReference>
<dbReference type="Gene3D" id="1.10.357.10">
    <property type="entry name" value="Tetracycline Repressor, domain 2"/>
    <property type="match status" value="1"/>
</dbReference>
<keyword evidence="7" id="KW-1185">Reference proteome</keyword>
<evidence type="ECO:0000313" key="7">
    <source>
        <dbReference type="Proteomes" id="UP000326178"/>
    </source>
</evidence>
<dbReference type="InterPro" id="IPR050109">
    <property type="entry name" value="HTH-type_TetR-like_transc_reg"/>
</dbReference>
<keyword evidence="3" id="KW-0804">Transcription</keyword>
<dbReference type="PANTHER" id="PTHR30055">
    <property type="entry name" value="HTH-TYPE TRANSCRIPTIONAL REGULATOR RUTR"/>
    <property type="match status" value="1"/>
</dbReference>
<feature type="domain" description="HTH tetR-type" evidence="5">
    <location>
        <begin position="6"/>
        <end position="66"/>
    </location>
</feature>
<dbReference type="InterPro" id="IPR036271">
    <property type="entry name" value="Tet_transcr_reg_TetR-rel_C_sf"/>
</dbReference>
<evidence type="ECO:0000256" key="3">
    <source>
        <dbReference type="ARBA" id="ARBA00023163"/>
    </source>
</evidence>
<dbReference type="GO" id="GO:0000976">
    <property type="term" value="F:transcription cis-regulatory region binding"/>
    <property type="evidence" value="ECO:0007669"/>
    <property type="project" value="TreeGrafter"/>
</dbReference>
<dbReference type="PROSITE" id="PS50977">
    <property type="entry name" value="HTH_TETR_2"/>
    <property type="match status" value="1"/>
</dbReference>
<dbReference type="KEGG" id="snk:CP967_32400"/>
<evidence type="ECO:0000313" key="6">
    <source>
        <dbReference type="EMBL" id="QEU76899.1"/>
    </source>
</evidence>
<dbReference type="InterPro" id="IPR025996">
    <property type="entry name" value="MT1864/Rv1816-like_C"/>
</dbReference>
<evidence type="ECO:0000256" key="2">
    <source>
        <dbReference type="ARBA" id="ARBA00023125"/>
    </source>
</evidence>
<dbReference type="InterPro" id="IPR009057">
    <property type="entry name" value="Homeodomain-like_sf"/>
</dbReference>
<dbReference type="RefSeq" id="WP_150491364.1">
    <property type="nucleotide sequence ID" value="NZ_BMUV01000012.1"/>
</dbReference>
<proteinExistence type="predicted"/>
<organism evidence="6 7">
    <name type="scientific">Streptomyces nitrosporeus</name>
    <dbReference type="NCBI Taxonomy" id="28894"/>
    <lineage>
        <taxon>Bacteria</taxon>
        <taxon>Bacillati</taxon>
        <taxon>Actinomycetota</taxon>
        <taxon>Actinomycetes</taxon>
        <taxon>Kitasatosporales</taxon>
        <taxon>Streptomycetaceae</taxon>
        <taxon>Streptomyces</taxon>
    </lineage>
</organism>
<feature type="DNA-binding region" description="H-T-H motif" evidence="4">
    <location>
        <begin position="29"/>
        <end position="48"/>
    </location>
</feature>
<dbReference type="GO" id="GO:0003700">
    <property type="term" value="F:DNA-binding transcription factor activity"/>
    <property type="evidence" value="ECO:0007669"/>
    <property type="project" value="TreeGrafter"/>
</dbReference>
<protein>
    <submittedName>
        <fullName evidence="6">TetR/AcrR family transcriptional regulator</fullName>
    </submittedName>
</protein>
<dbReference type="EMBL" id="CP023702">
    <property type="protein sequence ID" value="QEU76899.1"/>
    <property type="molecule type" value="Genomic_DNA"/>
</dbReference>
<name>A0A5J6FJQ9_9ACTN</name>
<dbReference type="OrthoDB" id="3784817at2"/>
<accession>A0A5J6FJQ9</accession>
<dbReference type="PANTHER" id="PTHR30055:SF234">
    <property type="entry name" value="HTH-TYPE TRANSCRIPTIONAL REGULATOR BETI"/>
    <property type="match status" value="1"/>
</dbReference>
<dbReference type="Pfam" id="PF00440">
    <property type="entry name" value="TetR_N"/>
    <property type="match status" value="1"/>
</dbReference>
<keyword evidence="1" id="KW-0805">Transcription regulation</keyword>
<evidence type="ECO:0000259" key="5">
    <source>
        <dbReference type="PROSITE" id="PS50977"/>
    </source>
</evidence>
<keyword evidence="2 4" id="KW-0238">DNA-binding</keyword>
<reference evidence="6 7" key="1">
    <citation type="submission" date="2017-09" db="EMBL/GenBank/DDBJ databases">
        <authorList>
            <person name="Lee N."/>
            <person name="Cho B.-K."/>
        </authorList>
    </citation>
    <scope>NUCLEOTIDE SEQUENCE [LARGE SCALE GENOMIC DNA]</scope>
    <source>
        <strain evidence="6 7">ATCC 12769</strain>
    </source>
</reference>
<dbReference type="Pfam" id="PF13305">
    <property type="entry name" value="TetR_C_33"/>
    <property type="match status" value="1"/>
</dbReference>
<evidence type="ECO:0000256" key="4">
    <source>
        <dbReference type="PROSITE-ProRule" id="PRU00335"/>
    </source>
</evidence>
<dbReference type="Proteomes" id="UP000326178">
    <property type="component" value="Chromosome"/>
</dbReference>
<dbReference type="InterPro" id="IPR001647">
    <property type="entry name" value="HTH_TetR"/>
</dbReference>
<sequence length="243" mass="25699">MAQTNEGLREALLAAAEEQLTASPDHDVATRAVCEAVGVTQPVLYRLFGDKRGLLDALAEVGLHRYAKRKAALERTDDPVADLRAGWDDHLAFAAENPAVYRLMFSPRPWADTAAREGVSRLLTAALTRCAAAGALRGDVEDAAALILSANTGLALNRIAQPGVYGRDTVSDTLRDAVLAAVVTAPAPARTDDPVTEAAHRLDAQLRIGPPTALASEETALLRVWLDRLARTGARPGDAPGAE</sequence>
<dbReference type="SUPFAM" id="SSF48498">
    <property type="entry name" value="Tetracyclin repressor-like, C-terminal domain"/>
    <property type="match status" value="1"/>
</dbReference>
<dbReference type="AlphaFoldDB" id="A0A5J6FJQ9"/>